<dbReference type="Proteomes" id="UP000006241">
    <property type="component" value="Unassembled WGS sequence"/>
</dbReference>
<accession>C2FRX3</accession>
<gene>
    <name evidence="1" type="ORF">HMPREF0765_0079</name>
</gene>
<name>C2FRX3_SPHSI</name>
<protein>
    <submittedName>
        <fullName evidence="1">Uncharacterized protein</fullName>
    </submittedName>
</protein>
<sequence length="142" mass="15764">MPTFLNACCLLFLKHGLPVFLPSFKSKEPINFIRLYACGIVWRCVALFGTVAQCNAIGNRALLCIVIFINGFMQMTFDILGGNGNGNKPFFPVTSNPSRRADFCVHRNTASCVLRHSKPSLVPQNNLPFAGGRKNLRSRLFV</sequence>
<dbReference type="AlphaFoldDB" id="C2FRX3"/>
<reference evidence="1 2" key="1">
    <citation type="submission" date="2009-01" db="EMBL/GenBank/DDBJ databases">
        <authorList>
            <person name="Qin X."/>
            <person name="Bachman B."/>
            <person name="Battles P."/>
            <person name="Bell A."/>
            <person name="Bess C."/>
            <person name="Bickham C."/>
            <person name="Chaboub L."/>
            <person name="Chen D."/>
            <person name="Coyle M."/>
            <person name="Deiros D.R."/>
            <person name="Dinh H."/>
            <person name="Forbes L."/>
            <person name="Fowler G."/>
            <person name="Francisco L."/>
            <person name="Fu Q."/>
            <person name="Gubbala S."/>
            <person name="Hale W."/>
            <person name="Han Y."/>
            <person name="Hemphill L."/>
            <person name="Highlander S.K."/>
            <person name="Hirani K."/>
            <person name="Hogues M."/>
            <person name="Jackson L."/>
            <person name="Jakkamsetti A."/>
            <person name="Javaid M."/>
            <person name="Jiang H."/>
            <person name="Korchina V."/>
            <person name="Kovar C."/>
            <person name="Lara F."/>
            <person name="Lee S."/>
            <person name="Mata R."/>
            <person name="Mathew T."/>
            <person name="Moen C."/>
            <person name="Morales K."/>
            <person name="Munidasa M."/>
            <person name="Nazareth L."/>
            <person name="Ngo R."/>
            <person name="Nguyen L."/>
            <person name="Okwuonu G."/>
            <person name="Ongeri F."/>
            <person name="Patil S."/>
            <person name="Petrosino J."/>
            <person name="Pham C."/>
            <person name="Pham P."/>
            <person name="Pu L.-L."/>
            <person name="Puazo M."/>
            <person name="Raj R."/>
            <person name="Reid J."/>
            <person name="Rouhana J."/>
            <person name="Saada N."/>
            <person name="Shang Y."/>
            <person name="Simmons D."/>
            <person name="Thornton R."/>
            <person name="Warren J."/>
            <person name="Weissenberger G."/>
            <person name="Zhang J."/>
            <person name="Zhang L."/>
            <person name="Zhou C."/>
            <person name="Zhu D."/>
            <person name="Muzny D."/>
            <person name="Worley K."/>
            <person name="Gibbs R."/>
        </authorList>
    </citation>
    <scope>NUCLEOTIDE SEQUENCE [LARGE SCALE GENOMIC DNA]</scope>
    <source>
        <strain evidence="1 2">ATCC 33300</strain>
    </source>
</reference>
<evidence type="ECO:0000313" key="1">
    <source>
        <dbReference type="EMBL" id="EEI94338.1"/>
    </source>
</evidence>
<dbReference type="HOGENOM" id="CLU_1814611_0_0_10"/>
<dbReference type="EMBL" id="ACHB01000002">
    <property type="protein sequence ID" value="EEI94338.1"/>
    <property type="molecule type" value="Genomic_DNA"/>
</dbReference>
<evidence type="ECO:0000313" key="2">
    <source>
        <dbReference type="Proteomes" id="UP000006241"/>
    </source>
</evidence>
<organism evidence="1 2">
    <name type="scientific">Sphingobacterium spiritivorum ATCC 33300</name>
    <dbReference type="NCBI Taxonomy" id="525372"/>
    <lineage>
        <taxon>Bacteria</taxon>
        <taxon>Pseudomonadati</taxon>
        <taxon>Bacteroidota</taxon>
        <taxon>Sphingobacteriia</taxon>
        <taxon>Sphingobacteriales</taxon>
        <taxon>Sphingobacteriaceae</taxon>
        <taxon>Sphingobacterium</taxon>
    </lineage>
</organism>
<proteinExistence type="predicted"/>
<comment type="caution">
    <text evidence="1">The sequence shown here is derived from an EMBL/GenBank/DDBJ whole genome shotgun (WGS) entry which is preliminary data.</text>
</comment>